<name>A0A4Q9FWT8_9FLAO</name>
<dbReference type="RefSeq" id="WP_130935338.1">
    <property type="nucleotide sequence ID" value="NZ_BMEE01000001.1"/>
</dbReference>
<dbReference type="EMBL" id="SIRS01000001">
    <property type="protein sequence ID" value="TBN18822.1"/>
    <property type="molecule type" value="Genomic_DNA"/>
</dbReference>
<keyword evidence="1" id="KW-0472">Membrane</keyword>
<proteinExistence type="predicted"/>
<feature type="chain" id="PRO_5020493093" description="Lipoprotein" evidence="2">
    <location>
        <begin position="19"/>
        <end position="116"/>
    </location>
</feature>
<evidence type="ECO:0000256" key="1">
    <source>
        <dbReference type="SAM" id="Phobius"/>
    </source>
</evidence>
<feature type="signal peptide" evidence="2">
    <location>
        <begin position="1"/>
        <end position="18"/>
    </location>
</feature>
<evidence type="ECO:0000313" key="4">
    <source>
        <dbReference type="Proteomes" id="UP000292372"/>
    </source>
</evidence>
<feature type="transmembrane region" description="Helical" evidence="1">
    <location>
        <begin position="28"/>
        <end position="46"/>
    </location>
</feature>
<dbReference type="OrthoDB" id="1451800at2"/>
<keyword evidence="2" id="KW-0732">Signal</keyword>
<evidence type="ECO:0000256" key="2">
    <source>
        <dbReference type="SAM" id="SignalP"/>
    </source>
</evidence>
<accession>A0A4Q9FWT8</accession>
<gene>
    <name evidence="3" type="ORF">EYD46_01800</name>
</gene>
<keyword evidence="1" id="KW-1133">Transmembrane helix</keyword>
<protein>
    <recommendedName>
        <fullName evidence="5">Lipoprotein</fullName>
    </recommendedName>
</protein>
<feature type="transmembrane region" description="Helical" evidence="1">
    <location>
        <begin position="83"/>
        <end position="102"/>
    </location>
</feature>
<dbReference type="AlphaFoldDB" id="A0A4Q9FWT8"/>
<evidence type="ECO:0000313" key="3">
    <source>
        <dbReference type="EMBL" id="TBN18822.1"/>
    </source>
</evidence>
<sequence length="116" mass="12557">MKTLILLLAIGCFSLSYSQTISTDDKLHFGAGAIISGGSYAFIYTVTKNKKKAFWYSLGASTLAGLGKEIYDGSDKNNKFDTGEWVATTLGGLTVSTTISIFHGKQKKKRKHALVN</sequence>
<organism evidence="3 4">
    <name type="scientific">Hyunsoonleella pacifica</name>
    <dbReference type="NCBI Taxonomy" id="1080224"/>
    <lineage>
        <taxon>Bacteria</taxon>
        <taxon>Pseudomonadati</taxon>
        <taxon>Bacteroidota</taxon>
        <taxon>Flavobacteriia</taxon>
        <taxon>Flavobacteriales</taxon>
        <taxon>Flavobacteriaceae</taxon>
    </lineage>
</organism>
<reference evidence="3 4" key="1">
    <citation type="journal article" date="2015" name="Int. J. Syst. Evol. Microbiol.">
        <title>Hyunsoonleella pacifica sp. nov., isolated from seawater of South Pacific Gyre.</title>
        <authorList>
            <person name="Gao X."/>
            <person name="Zhang Z."/>
            <person name="Dai X."/>
            <person name="Zhang X.H."/>
        </authorList>
    </citation>
    <scope>NUCLEOTIDE SEQUENCE [LARGE SCALE GENOMIC DNA]</scope>
    <source>
        <strain evidence="3 4">SW033</strain>
    </source>
</reference>
<evidence type="ECO:0008006" key="5">
    <source>
        <dbReference type="Google" id="ProtNLM"/>
    </source>
</evidence>
<dbReference type="Proteomes" id="UP000292372">
    <property type="component" value="Unassembled WGS sequence"/>
</dbReference>
<comment type="caution">
    <text evidence="3">The sequence shown here is derived from an EMBL/GenBank/DDBJ whole genome shotgun (WGS) entry which is preliminary data.</text>
</comment>
<keyword evidence="4" id="KW-1185">Reference proteome</keyword>
<feature type="transmembrane region" description="Helical" evidence="1">
    <location>
        <begin position="53"/>
        <end position="71"/>
    </location>
</feature>
<keyword evidence="1" id="KW-0812">Transmembrane</keyword>